<feature type="compositionally biased region" description="Basic residues" evidence="1">
    <location>
        <begin position="75"/>
        <end position="91"/>
    </location>
</feature>
<evidence type="ECO:0000313" key="2">
    <source>
        <dbReference type="EnsemblPlants" id="OBART06G09890.1"/>
    </source>
</evidence>
<dbReference type="HOGENOM" id="CLU_1985056_0_0_1"/>
<organism evidence="2">
    <name type="scientific">Oryza barthii</name>
    <dbReference type="NCBI Taxonomy" id="65489"/>
    <lineage>
        <taxon>Eukaryota</taxon>
        <taxon>Viridiplantae</taxon>
        <taxon>Streptophyta</taxon>
        <taxon>Embryophyta</taxon>
        <taxon>Tracheophyta</taxon>
        <taxon>Spermatophyta</taxon>
        <taxon>Magnoliopsida</taxon>
        <taxon>Liliopsida</taxon>
        <taxon>Poales</taxon>
        <taxon>Poaceae</taxon>
        <taxon>BOP clade</taxon>
        <taxon>Oryzoideae</taxon>
        <taxon>Oryzeae</taxon>
        <taxon>Oryzinae</taxon>
        <taxon>Oryza</taxon>
    </lineage>
</organism>
<proteinExistence type="predicted"/>
<dbReference type="Gramene" id="OBART06G09890.1">
    <property type="protein sequence ID" value="OBART06G09890.1"/>
    <property type="gene ID" value="OBART06G09890"/>
</dbReference>
<reference evidence="2" key="1">
    <citation type="journal article" date="2009" name="Rice">
        <title>De Novo Next Generation Sequencing of Plant Genomes.</title>
        <authorList>
            <person name="Rounsley S."/>
            <person name="Marri P.R."/>
            <person name="Yu Y."/>
            <person name="He R."/>
            <person name="Sisneros N."/>
            <person name="Goicoechea J.L."/>
            <person name="Lee S.J."/>
            <person name="Angelova A."/>
            <person name="Kudrna D."/>
            <person name="Luo M."/>
            <person name="Affourtit J."/>
            <person name="Desany B."/>
            <person name="Knight J."/>
            <person name="Niazi F."/>
            <person name="Egholm M."/>
            <person name="Wing R.A."/>
        </authorList>
    </citation>
    <scope>NUCLEOTIDE SEQUENCE [LARGE SCALE GENOMIC DNA]</scope>
    <source>
        <strain evidence="2">cv. IRGC 105608</strain>
    </source>
</reference>
<dbReference type="EnsemblPlants" id="OBART06G09890.1">
    <property type="protein sequence ID" value="OBART06G09890.1"/>
    <property type="gene ID" value="OBART06G09890"/>
</dbReference>
<protein>
    <submittedName>
        <fullName evidence="2">Uncharacterized protein</fullName>
    </submittedName>
</protein>
<reference evidence="2" key="2">
    <citation type="submission" date="2015-03" db="UniProtKB">
        <authorList>
            <consortium name="EnsemblPlants"/>
        </authorList>
    </citation>
    <scope>IDENTIFICATION</scope>
</reference>
<sequence length="128" mass="14038">MSMSFSPFTNIRSGTFPDQWVPALRVASCPLSGVELQKPPATNRPRELARPRVNTSRGRAGRAETQEETVPRGTVQKRTRTRRGAIHKSRSHERDAGSRGSYGVLRHCVVGDSWLVGVHGMGCSTCHG</sequence>
<dbReference type="PaxDb" id="65489-OBART06G09890.1"/>
<keyword evidence="3" id="KW-1185">Reference proteome</keyword>
<evidence type="ECO:0000256" key="1">
    <source>
        <dbReference type="SAM" id="MobiDB-lite"/>
    </source>
</evidence>
<dbReference type="Proteomes" id="UP000026960">
    <property type="component" value="Chromosome 6"/>
</dbReference>
<evidence type="ECO:0000313" key="3">
    <source>
        <dbReference type="Proteomes" id="UP000026960"/>
    </source>
</evidence>
<dbReference type="AlphaFoldDB" id="A0A0D3GF18"/>
<accession>A0A0D3GF18</accession>
<feature type="region of interest" description="Disordered" evidence="1">
    <location>
        <begin position="35"/>
        <end position="102"/>
    </location>
</feature>
<name>A0A0D3GF18_9ORYZ</name>